<sequence length="14" mass="1431">LVTGTKQGTLATKL</sequence>
<gene>
    <name evidence="1" type="ORF">Zm00014a_000530</name>
</gene>
<dbReference type="Proteomes" id="UP000251960">
    <property type="component" value="Chromosome 3"/>
</dbReference>
<name>A0A3L6FAM7_MAIZE</name>
<accession>A0A3L6FAM7</accession>
<proteinExistence type="predicted"/>
<organism evidence="1 2">
    <name type="scientific">Zea mays</name>
    <name type="common">Maize</name>
    <dbReference type="NCBI Taxonomy" id="4577"/>
    <lineage>
        <taxon>Eukaryota</taxon>
        <taxon>Viridiplantae</taxon>
        <taxon>Streptophyta</taxon>
        <taxon>Embryophyta</taxon>
        <taxon>Tracheophyta</taxon>
        <taxon>Spermatophyta</taxon>
        <taxon>Magnoliopsida</taxon>
        <taxon>Liliopsida</taxon>
        <taxon>Poales</taxon>
        <taxon>Poaceae</taxon>
        <taxon>PACMAD clade</taxon>
        <taxon>Panicoideae</taxon>
        <taxon>Andropogonodae</taxon>
        <taxon>Andropogoneae</taxon>
        <taxon>Tripsacinae</taxon>
        <taxon>Zea</taxon>
    </lineage>
</organism>
<dbReference type="EMBL" id="NCVQ01000004">
    <property type="protein sequence ID" value="PWZ30225.1"/>
    <property type="molecule type" value="Genomic_DNA"/>
</dbReference>
<evidence type="ECO:0000313" key="2">
    <source>
        <dbReference type="Proteomes" id="UP000251960"/>
    </source>
</evidence>
<evidence type="ECO:0000313" key="1">
    <source>
        <dbReference type="EMBL" id="PWZ30225.1"/>
    </source>
</evidence>
<feature type="non-terminal residue" evidence="1">
    <location>
        <position position="1"/>
    </location>
</feature>
<protein>
    <submittedName>
        <fullName evidence="1">Uncharacterized protein</fullName>
    </submittedName>
</protein>
<reference evidence="1 2" key="1">
    <citation type="journal article" date="2018" name="Nat. Genet.">
        <title>Extensive intraspecific gene order and gene structural variations between Mo17 and other maize genomes.</title>
        <authorList>
            <person name="Sun S."/>
            <person name="Zhou Y."/>
            <person name="Chen J."/>
            <person name="Shi J."/>
            <person name="Zhao H."/>
            <person name="Zhao H."/>
            <person name="Song W."/>
            <person name="Zhang M."/>
            <person name="Cui Y."/>
            <person name="Dong X."/>
            <person name="Liu H."/>
            <person name="Ma X."/>
            <person name="Jiao Y."/>
            <person name="Wang B."/>
            <person name="Wei X."/>
            <person name="Stein J.C."/>
            <person name="Glaubitz J.C."/>
            <person name="Lu F."/>
            <person name="Yu G."/>
            <person name="Liang C."/>
            <person name="Fengler K."/>
            <person name="Li B."/>
            <person name="Rafalski A."/>
            <person name="Schnable P.S."/>
            <person name="Ware D.H."/>
            <person name="Buckler E.S."/>
            <person name="Lai J."/>
        </authorList>
    </citation>
    <scope>NUCLEOTIDE SEQUENCE [LARGE SCALE GENOMIC DNA]</scope>
    <source>
        <strain evidence="2">cv. Missouri 17</strain>
        <tissue evidence="1">Seedling</tissue>
    </source>
</reference>
<comment type="caution">
    <text evidence="1">The sequence shown here is derived from an EMBL/GenBank/DDBJ whole genome shotgun (WGS) entry which is preliminary data.</text>
</comment>